<name>A0A433XEG5_9HYPH</name>
<keyword evidence="2" id="KW-0813">Transport</keyword>
<dbReference type="InterPro" id="IPR017871">
    <property type="entry name" value="ABC_transporter-like_CS"/>
</dbReference>
<sequence>MSGHPIVSLKGVAKTFGKRLLVQNRSFALSDIDITVGRGEVVGILGESGSGKSTVANIVTRLTGFDAGTYLFDGADVSAFDKKEGFRFKSRVQIVFQDPYGSLNPRATVAASIMEGLVLHRPEMDKATRRARVAQLLDEVGLPADCGDRYPHEFSGGQRQRIAIARALAVEPELLVLDEPLSSLDVSIQAQVLELFVKLIGERDLTIIFISHDVNVVRLICDRVYVMHQGRIVEEGSAEDVLTHPRNAYTERLLAAVY</sequence>
<keyword evidence="3" id="KW-0547">Nucleotide-binding</keyword>
<keyword evidence="4 6" id="KW-0067">ATP-binding</keyword>
<proteinExistence type="inferred from homology"/>
<dbReference type="OrthoDB" id="9802264at2"/>
<dbReference type="EMBL" id="RZNJ01000002">
    <property type="protein sequence ID" value="RUT32472.1"/>
    <property type="molecule type" value="Genomic_DNA"/>
</dbReference>
<evidence type="ECO:0000259" key="5">
    <source>
        <dbReference type="PROSITE" id="PS50893"/>
    </source>
</evidence>
<dbReference type="RefSeq" id="WP_127187429.1">
    <property type="nucleotide sequence ID" value="NZ_RZNJ01000002.1"/>
</dbReference>
<evidence type="ECO:0000256" key="4">
    <source>
        <dbReference type="ARBA" id="ARBA00022840"/>
    </source>
</evidence>
<feature type="domain" description="ABC transporter" evidence="5">
    <location>
        <begin position="7"/>
        <end position="254"/>
    </location>
</feature>
<evidence type="ECO:0000313" key="6">
    <source>
        <dbReference type="EMBL" id="RUT32472.1"/>
    </source>
</evidence>
<dbReference type="InterPro" id="IPR027417">
    <property type="entry name" value="P-loop_NTPase"/>
</dbReference>
<accession>A0A433XEG5</accession>
<organism evidence="6 7">
    <name type="scientific">Arsenicitalea aurantiaca</name>
    <dbReference type="NCBI Taxonomy" id="1783274"/>
    <lineage>
        <taxon>Bacteria</taxon>
        <taxon>Pseudomonadati</taxon>
        <taxon>Pseudomonadota</taxon>
        <taxon>Alphaproteobacteria</taxon>
        <taxon>Hyphomicrobiales</taxon>
        <taxon>Devosiaceae</taxon>
        <taxon>Arsenicitalea</taxon>
    </lineage>
</organism>
<dbReference type="GO" id="GO:0005524">
    <property type="term" value="F:ATP binding"/>
    <property type="evidence" value="ECO:0007669"/>
    <property type="project" value="UniProtKB-KW"/>
</dbReference>
<evidence type="ECO:0000256" key="2">
    <source>
        <dbReference type="ARBA" id="ARBA00022448"/>
    </source>
</evidence>
<dbReference type="InterPro" id="IPR003593">
    <property type="entry name" value="AAA+_ATPase"/>
</dbReference>
<dbReference type="InterPro" id="IPR050319">
    <property type="entry name" value="ABC_transp_ATP-bind"/>
</dbReference>
<keyword evidence="7" id="KW-1185">Reference proteome</keyword>
<dbReference type="Pfam" id="PF00005">
    <property type="entry name" value="ABC_tran"/>
    <property type="match status" value="1"/>
</dbReference>
<dbReference type="GO" id="GO:0055085">
    <property type="term" value="P:transmembrane transport"/>
    <property type="evidence" value="ECO:0007669"/>
    <property type="project" value="UniProtKB-ARBA"/>
</dbReference>
<dbReference type="Proteomes" id="UP000281547">
    <property type="component" value="Unassembled WGS sequence"/>
</dbReference>
<evidence type="ECO:0000313" key="7">
    <source>
        <dbReference type="Proteomes" id="UP000281547"/>
    </source>
</evidence>
<dbReference type="CDD" id="cd03257">
    <property type="entry name" value="ABC_NikE_OppD_transporters"/>
    <property type="match status" value="1"/>
</dbReference>
<dbReference type="SUPFAM" id="SSF52540">
    <property type="entry name" value="P-loop containing nucleoside triphosphate hydrolases"/>
    <property type="match status" value="1"/>
</dbReference>
<dbReference type="PROSITE" id="PS50893">
    <property type="entry name" value="ABC_TRANSPORTER_2"/>
    <property type="match status" value="1"/>
</dbReference>
<dbReference type="PANTHER" id="PTHR43776:SF7">
    <property type="entry name" value="D,D-DIPEPTIDE TRANSPORT ATP-BINDING PROTEIN DDPF-RELATED"/>
    <property type="match status" value="1"/>
</dbReference>
<dbReference type="GO" id="GO:0016887">
    <property type="term" value="F:ATP hydrolysis activity"/>
    <property type="evidence" value="ECO:0007669"/>
    <property type="project" value="InterPro"/>
</dbReference>
<dbReference type="AlphaFoldDB" id="A0A433XEG5"/>
<comment type="caution">
    <text evidence="6">The sequence shown here is derived from an EMBL/GenBank/DDBJ whole genome shotgun (WGS) entry which is preliminary data.</text>
</comment>
<dbReference type="Gene3D" id="3.40.50.300">
    <property type="entry name" value="P-loop containing nucleotide triphosphate hydrolases"/>
    <property type="match status" value="1"/>
</dbReference>
<reference evidence="6 7" key="1">
    <citation type="journal article" date="2016" name="Int. J. Syst. Evol. Microbiol.">
        <title>Arsenicitalea aurantiaca gen. nov., sp. nov., a new member of the family Hyphomicrobiaceae, isolated from high-arsenic sediment.</title>
        <authorList>
            <person name="Mu Y."/>
            <person name="Zhou L."/>
            <person name="Zeng X.C."/>
            <person name="Liu L."/>
            <person name="Pan Y."/>
            <person name="Chen X."/>
            <person name="Wang J."/>
            <person name="Li S."/>
            <person name="Li W.J."/>
            <person name="Wang Y."/>
        </authorList>
    </citation>
    <scope>NUCLEOTIDE SEQUENCE [LARGE SCALE GENOMIC DNA]</scope>
    <source>
        <strain evidence="6 7">42-50</strain>
    </source>
</reference>
<dbReference type="PROSITE" id="PS00211">
    <property type="entry name" value="ABC_TRANSPORTER_1"/>
    <property type="match status" value="1"/>
</dbReference>
<comment type="similarity">
    <text evidence="1">Belongs to the ABC transporter superfamily.</text>
</comment>
<dbReference type="InterPro" id="IPR003439">
    <property type="entry name" value="ABC_transporter-like_ATP-bd"/>
</dbReference>
<dbReference type="SMART" id="SM00382">
    <property type="entry name" value="AAA"/>
    <property type="match status" value="1"/>
</dbReference>
<gene>
    <name evidence="6" type="ORF">EMQ25_04760</name>
</gene>
<evidence type="ECO:0000256" key="3">
    <source>
        <dbReference type="ARBA" id="ARBA00022741"/>
    </source>
</evidence>
<evidence type="ECO:0000256" key="1">
    <source>
        <dbReference type="ARBA" id="ARBA00005417"/>
    </source>
</evidence>
<protein>
    <submittedName>
        <fullName evidence="6">ABC transporter ATP-binding protein</fullName>
    </submittedName>
</protein>
<dbReference type="PANTHER" id="PTHR43776">
    <property type="entry name" value="TRANSPORT ATP-BINDING PROTEIN"/>
    <property type="match status" value="1"/>
</dbReference>